<feature type="compositionally biased region" description="Low complexity" evidence="1">
    <location>
        <begin position="53"/>
        <end position="82"/>
    </location>
</feature>
<evidence type="ECO:0008006" key="4">
    <source>
        <dbReference type="Google" id="ProtNLM"/>
    </source>
</evidence>
<accession>A0A2R6P1Z9</accession>
<sequence>MDDEDSEVDEDESSDGSESEYSPSEHDASPRLAPLTQRGSYLRSLRSNTRPVPRTSSSRSISSSPSPSSHITRISSPISSSRNVLRTKQVKVTKQLHIPEPKGYACPVCKRRQANRRISDLKRHINTHYQEAKTEQSGAEWLCCGVPISVASQYGIKHIGDAKVLPETGVVMIGGCGTKFSRKDAYSRHLRESKKKRRDCVGDTNGSWVPGNAH</sequence>
<reference evidence="2 3" key="1">
    <citation type="submission" date="2018-02" db="EMBL/GenBank/DDBJ databases">
        <title>Genome sequence of the basidiomycete white-rot fungus Phlebia centrifuga.</title>
        <authorList>
            <person name="Granchi Z."/>
            <person name="Peng M."/>
            <person name="de Vries R.P."/>
            <person name="Hilden K."/>
            <person name="Makela M.R."/>
            <person name="Grigoriev I."/>
            <person name="Riley R."/>
        </authorList>
    </citation>
    <scope>NUCLEOTIDE SEQUENCE [LARGE SCALE GENOMIC DNA]</scope>
    <source>
        <strain evidence="2 3">FBCC195</strain>
    </source>
</reference>
<gene>
    <name evidence="2" type="ORF">PHLCEN_2v5586</name>
</gene>
<dbReference type="EMBL" id="MLYV02000550">
    <property type="protein sequence ID" value="PSR83877.1"/>
    <property type="molecule type" value="Genomic_DNA"/>
</dbReference>
<feature type="region of interest" description="Disordered" evidence="1">
    <location>
        <begin position="194"/>
        <end position="214"/>
    </location>
</feature>
<protein>
    <recommendedName>
        <fullName evidence="4">C2H2-type domain-containing protein</fullName>
    </recommendedName>
</protein>
<feature type="compositionally biased region" description="Acidic residues" evidence="1">
    <location>
        <begin position="1"/>
        <end position="18"/>
    </location>
</feature>
<evidence type="ECO:0000313" key="2">
    <source>
        <dbReference type="EMBL" id="PSR83877.1"/>
    </source>
</evidence>
<feature type="region of interest" description="Disordered" evidence="1">
    <location>
        <begin position="1"/>
        <end position="82"/>
    </location>
</feature>
<keyword evidence="3" id="KW-1185">Reference proteome</keyword>
<dbReference type="STRING" id="98765.A0A2R6P1Z9"/>
<proteinExistence type="predicted"/>
<dbReference type="Proteomes" id="UP000186601">
    <property type="component" value="Unassembled WGS sequence"/>
</dbReference>
<organism evidence="2 3">
    <name type="scientific">Hermanssonia centrifuga</name>
    <dbReference type="NCBI Taxonomy" id="98765"/>
    <lineage>
        <taxon>Eukaryota</taxon>
        <taxon>Fungi</taxon>
        <taxon>Dikarya</taxon>
        <taxon>Basidiomycota</taxon>
        <taxon>Agaricomycotina</taxon>
        <taxon>Agaricomycetes</taxon>
        <taxon>Polyporales</taxon>
        <taxon>Meruliaceae</taxon>
        <taxon>Hermanssonia</taxon>
    </lineage>
</organism>
<name>A0A2R6P1Z9_9APHY</name>
<evidence type="ECO:0000256" key="1">
    <source>
        <dbReference type="SAM" id="MobiDB-lite"/>
    </source>
</evidence>
<comment type="caution">
    <text evidence="2">The sequence shown here is derived from an EMBL/GenBank/DDBJ whole genome shotgun (WGS) entry which is preliminary data.</text>
</comment>
<dbReference type="OrthoDB" id="8922241at2759"/>
<dbReference type="AlphaFoldDB" id="A0A2R6P1Z9"/>
<evidence type="ECO:0000313" key="3">
    <source>
        <dbReference type="Proteomes" id="UP000186601"/>
    </source>
</evidence>